<dbReference type="RefSeq" id="WP_393013165.1">
    <property type="nucleotide sequence ID" value="NZ_JAZAQF010000059.1"/>
</dbReference>
<proteinExistence type="predicted"/>
<reference evidence="3" key="1">
    <citation type="journal article" date="2024" name="Algal Res.">
        <title>Biochemical, toxicological and genomic investigation of a high-biomass producing Limnothrix strain isolated from Italian shallow drinking water reservoir.</title>
        <authorList>
            <person name="Simonazzi M."/>
            <person name="Shishido T.K."/>
            <person name="Delbaje E."/>
            <person name="Wahlsten M."/>
            <person name="Fewer D.P."/>
            <person name="Sivonen K."/>
            <person name="Pezzolesi L."/>
            <person name="Pistocchi R."/>
        </authorList>
    </citation>
    <scope>NUCLEOTIDE SEQUENCE [LARGE SCALE GENOMIC DNA]</scope>
    <source>
        <strain evidence="3">LRLZ20PSL1</strain>
    </source>
</reference>
<feature type="compositionally biased region" description="Polar residues" evidence="1">
    <location>
        <begin position="282"/>
        <end position="293"/>
    </location>
</feature>
<evidence type="ECO:0000256" key="1">
    <source>
        <dbReference type="SAM" id="MobiDB-lite"/>
    </source>
</evidence>
<keyword evidence="3" id="KW-1185">Reference proteome</keyword>
<protein>
    <recommendedName>
        <fullName evidence="4">GUN4-like domain-containing protein</fullName>
    </recommendedName>
</protein>
<sequence length="301" mass="33218">MPNNEDTSSKVSGVTLPYGVDDNDILRLIDAIKRKPDNEKAIKEIYNKSNFETARKALEIFGILDNQFSFSLSGKNLAIEREGSRKQELFLGFFLSYPPYGHFLENLSHTNALSATETESVKDYWWKHNYGSSGNNREEGVVTFGKLIQLAGLGKFISGRRGKPSRIEWSLNAKTLIDKACTPDEESSDLAEQFEVPASSREHADSALATVNDVLDNPKEEAVNPNIHTDKLSSPQVASPNTALNIIPNISINVDMSDWDNNKIITFFKAAYGIFDDGRGTNVSTSCPQSVSEPSDGYSAP</sequence>
<organism evidence="2 3">
    <name type="scientific">Limnothrix redekei LRLZ20PSL1</name>
    <dbReference type="NCBI Taxonomy" id="3112953"/>
    <lineage>
        <taxon>Bacteria</taxon>
        <taxon>Bacillati</taxon>
        <taxon>Cyanobacteriota</taxon>
        <taxon>Cyanophyceae</taxon>
        <taxon>Pseudanabaenales</taxon>
        <taxon>Pseudanabaenaceae</taxon>
        <taxon>Limnothrix</taxon>
    </lineage>
</organism>
<dbReference type="Proteomes" id="UP001604335">
    <property type="component" value="Unassembled WGS sequence"/>
</dbReference>
<evidence type="ECO:0008006" key="4">
    <source>
        <dbReference type="Google" id="ProtNLM"/>
    </source>
</evidence>
<evidence type="ECO:0000313" key="3">
    <source>
        <dbReference type="Proteomes" id="UP001604335"/>
    </source>
</evidence>
<accession>A0ABW7CAH7</accession>
<gene>
    <name evidence="2" type="ORF">VPK24_10985</name>
</gene>
<dbReference type="EMBL" id="JAZAQF010000059">
    <property type="protein sequence ID" value="MFG3818160.1"/>
    <property type="molecule type" value="Genomic_DNA"/>
</dbReference>
<evidence type="ECO:0000313" key="2">
    <source>
        <dbReference type="EMBL" id="MFG3818160.1"/>
    </source>
</evidence>
<comment type="caution">
    <text evidence="2">The sequence shown here is derived from an EMBL/GenBank/DDBJ whole genome shotgun (WGS) entry which is preliminary data.</text>
</comment>
<name>A0ABW7CAH7_9CYAN</name>
<feature type="region of interest" description="Disordered" evidence="1">
    <location>
        <begin position="282"/>
        <end position="301"/>
    </location>
</feature>